<keyword evidence="2" id="KW-1185">Reference proteome</keyword>
<organism evidence="1 2">
    <name type="scientific">Spodoptera exigua</name>
    <name type="common">Beet armyworm</name>
    <name type="synonym">Noctua fulgens</name>
    <dbReference type="NCBI Taxonomy" id="7107"/>
    <lineage>
        <taxon>Eukaryota</taxon>
        <taxon>Metazoa</taxon>
        <taxon>Ecdysozoa</taxon>
        <taxon>Arthropoda</taxon>
        <taxon>Hexapoda</taxon>
        <taxon>Insecta</taxon>
        <taxon>Pterygota</taxon>
        <taxon>Neoptera</taxon>
        <taxon>Endopterygota</taxon>
        <taxon>Lepidoptera</taxon>
        <taxon>Glossata</taxon>
        <taxon>Ditrysia</taxon>
        <taxon>Noctuoidea</taxon>
        <taxon>Noctuidae</taxon>
        <taxon>Amphipyrinae</taxon>
        <taxon>Spodoptera</taxon>
    </lineage>
</organism>
<comment type="caution">
    <text evidence="1">The sequence shown here is derived from an EMBL/GenBank/DDBJ whole genome shotgun (WGS) entry which is preliminary data.</text>
</comment>
<evidence type="ECO:0000313" key="1">
    <source>
        <dbReference type="EMBL" id="KAF9416041.1"/>
    </source>
</evidence>
<dbReference type="EMBL" id="JACKWZ010000097">
    <property type="protein sequence ID" value="KAF9416041.1"/>
    <property type="molecule type" value="Genomic_DNA"/>
</dbReference>
<gene>
    <name evidence="1" type="ORF">HW555_006453</name>
</gene>
<accession>A0A835GHR6</accession>
<dbReference type="AlphaFoldDB" id="A0A835GHR6"/>
<sequence length="159" mass="17827">MINIVTWVVLAKKKRENETLEERKKRLSAMRAYVSKRLTNESHEIVLVGSVRSMSALFCILRSAYQMKPKKPCVHISAGFAATGTWPVNTDIFGEADFLPSQVTDRILPNPEPEQSSRVQEITVNVENRPHTPNSTIGTIEFNEARALTQVTSNDQATT</sequence>
<protein>
    <submittedName>
        <fullName evidence="1">Uncharacterized protein</fullName>
    </submittedName>
</protein>
<reference evidence="1" key="1">
    <citation type="submission" date="2020-08" db="EMBL/GenBank/DDBJ databases">
        <title>Spodoptera exigua strain:BAW_Kor-Di-RS1 Genome sequencing and assembly.</title>
        <authorList>
            <person name="Kim J."/>
            <person name="Nam H.Y."/>
            <person name="Kwon M."/>
            <person name="Choi J.H."/>
            <person name="Cho S.R."/>
            <person name="Kim G.-H."/>
        </authorList>
    </citation>
    <scope>NUCLEOTIDE SEQUENCE</scope>
    <source>
        <strain evidence="1">BAW_Kor-Di-RS1</strain>
        <tissue evidence="1">Whole-body</tissue>
    </source>
</reference>
<name>A0A835GHR6_SPOEX</name>
<evidence type="ECO:0000313" key="2">
    <source>
        <dbReference type="Proteomes" id="UP000648187"/>
    </source>
</evidence>
<proteinExistence type="predicted"/>
<dbReference type="Proteomes" id="UP000648187">
    <property type="component" value="Unassembled WGS sequence"/>
</dbReference>